<reference evidence="8" key="3">
    <citation type="submission" date="2025-04" db="UniProtKB">
        <authorList>
            <consortium name="RefSeq"/>
        </authorList>
    </citation>
    <scope>IDENTIFICATION</scope>
    <source>
        <strain evidence="8">CBS 781.70</strain>
    </source>
</reference>
<proteinExistence type="inferred from homology"/>
<keyword evidence="7" id="KW-1185">Reference proteome</keyword>
<evidence type="ECO:0000313" key="7">
    <source>
        <dbReference type="Proteomes" id="UP000504638"/>
    </source>
</evidence>
<comment type="subcellular location">
    <subcellularLocation>
        <location evidence="1">Secreted</location>
    </subcellularLocation>
</comment>
<dbReference type="GO" id="GO:0005576">
    <property type="term" value="C:extracellular region"/>
    <property type="evidence" value="ECO:0007669"/>
    <property type="project" value="UniProtKB-SubCell"/>
</dbReference>
<reference evidence="6 8" key="1">
    <citation type="submission" date="2020-01" db="EMBL/GenBank/DDBJ databases">
        <authorList>
            <consortium name="DOE Joint Genome Institute"/>
            <person name="Haridas S."/>
            <person name="Albert R."/>
            <person name="Binder M."/>
            <person name="Bloem J."/>
            <person name="Labutti K."/>
            <person name="Salamov A."/>
            <person name="Andreopoulos B."/>
            <person name="Baker S.E."/>
            <person name="Barry K."/>
            <person name="Bills G."/>
            <person name="Bluhm B.H."/>
            <person name="Cannon C."/>
            <person name="Castanera R."/>
            <person name="Culley D.E."/>
            <person name="Daum C."/>
            <person name="Ezra D."/>
            <person name="Gonzalez J.B."/>
            <person name="Henrissat B."/>
            <person name="Kuo A."/>
            <person name="Liang C."/>
            <person name="Lipzen A."/>
            <person name="Lutzoni F."/>
            <person name="Magnuson J."/>
            <person name="Mondo S."/>
            <person name="Nolan M."/>
            <person name="Ohm R."/>
            <person name="Pangilinan J."/>
            <person name="Park H.-J."/>
            <person name="Ramirez L."/>
            <person name="Alfaro M."/>
            <person name="Sun H."/>
            <person name="Tritt A."/>
            <person name="Yoshinaga Y."/>
            <person name="Zwiers L.-H."/>
            <person name="Turgeon B.G."/>
            <person name="Goodwin S.B."/>
            <person name="Spatafora J.W."/>
            <person name="Crous P.W."/>
            <person name="Grigoriev I.V."/>
        </authorList>
    </citation>
    <scope>NUCLEOTIDE SEQUENCE</scope>
    <source>
        <strain evidence="6 8">CBS 781.70</strain>
    </source>
</reference>
<dbReference type="Proteomes" id="UP000504638">
    <property type="component" value="Unplaced"/>
</dbReference>
<evidence type="ECO:0000256" key="2">
    <source>
        <dbReference type="ARBA" id="ARBA00005679"/>
    </source>
</evidence>
<evidence type="ECO:0000256" key="1">
    <source>
        <dbReference type="ARBA" id="ARBA00004613"/>
    </source>
</evidence>
<dbReference type="AlphaFoldDB" id="A0A6G1G876"/>
<keyword evidence="5" id="KW-0325">Glycoprotein</keyword>
<dbReference type="PANTHER" id="PTHR13234">
    <property type="entry name" value="GAMMA-INTERFERON INDUCIBLE LYSOSOMAL THIOL REDUCTASE GILT"/>
    <property type="match status" value="1"/>
</dbReference>
<organism evidence="6">
    <name type="scientific">Eremomyces bilateralis CBS 781.70</name>
    <dbReference type="NCBI Taxonomy" id="1392243"/>
    <lineage>
        <taxon>Eukaryota</taxon>
        <taxon>Fungi</taxon>
        <taxon>Dikarya</taxon>
        <taxon>Ascomycota</taxon>
        <taxon>Pezizomycotina</taxon>
        <taxon>Dothideomycetes</taxon>
        <taxon>Dothideomycetes incertae sedis</taxon>
        <taxon>Eremomycetales</taxon>
        <taxon>Eremomycetaceae</taxon>
        <taxon>Eremomyces</taxon>
    </lineage>
</organism>
<evidence type="ECO:0000256" key="4">
    <source>
        <dbReference type="ARBA" id="ARBA00022729"/>
    </source>
</evidence>
<sequence length="252" mass="28259">MAPPATFATSLLQISKARFLLLALLLCVFFFWTLRPADESWADYTWSSTHVEVPKVPLEAHIMSKCPDARDCLEYLVLPAMAQVSNRVDFQLSYIGTPTNHNDGIECMHGETECLGNIVELCAANLYPDPKRYLGFTMCLSKQYQLIPDRDLIADCALEYGLSFERLNECMSQEDGAYGMGLLRSSVERSAEANVTYSCTIRLNEEIRCVRDDGTWKQCERGSSVESLIADIDDIYNKLETPPTTSGVPGER</sequence>
<dbReference type="RefSeq" id="XP_033535767.1">
    <property type="nucleotide sequence ID" value="XM_033678986.1"/>
</dbReference>
<dbReference type="InterPro" id="IPR004911">
    <property type="entry name" value="Interferon-induced_GILT"/>
</dbReference>
<dbReference type="PANTHER" id="PTHR13234:SF8">
    <property type="entry name" value="GAMMA-INTERFERON-INDUCIBLE LYSOSOMAL THIOL REDUCTASE"/>
    <property type="match status" value="1"/>
</dbReference>
<protein>
    <recommendedName>
        <fullName evidence="9">Gamma interferon inducible lysosomal thiol reductase</fullName>
    </recommendedName>
</protein>
<evidence type="ECO:0000256" key="3">
    <source>
        <dbReference type="ARBA" id="ARBA00022525"/>
    </source>
</evidence>
<keyword evidence="4" id="KW-0732">Signal</keyword>
<evidence type="ECO:0000313" key="6">
    <source>
        <dbReference type="EMBL" id="KAF1814136.1"/>
    </source>
</evidence>
<name>A0A6G1G876_9PEZI</name>
<dbReference type="OrthoDB" id="958254at2759"/>
<evidence type="ECO:0008006" key="9">
    <source>
        <dbReference type="Google" id="ProtNLM"/>
    </source>
</evidence>
<comment type="similarity">
    <text evidence="2">Belongs to the GILT family.</text>
</comment>
<reference evidence="8" key="2">
    <citation type="submission" date="2020-04" db="EMBL/GenBank/DDBJ databases">
        <authorList>
            <consortium name="NCBI Genome Project"/>
        </authorList>
    </citation>
    <scope>NUCLEOTIDE SEQUENCE</scope>
    <source>
        <strain evidence="8">CBS 781.70</strain>
    </source>
</reference>
<dbReference type="Pfam" id="PF03227">
    <property type="entry name" value="GILT"/>
    <property type="match status" value="1"/>
</dbReference>
<accession>A0A6G1G876</accession>
<evidence type="ECO:0000313" key="8">
    <source>
        <dbReference type="RefSeq" id="XP_033535767.1"/>
    </source>
</evidence>
<gene>
    <name evidence="6 8" type="ORF">P152DRAFT_456365</name>
</gene>
<evidence type="ECO:0000256" key="5">
    <source>
        <dbReference type="ARBA" id="ARBA00023180"/>
    </source>
</evidence>
<dbReference type="EMBL" id="ML975153">
    <property type="protein sequence ID" value="KAF1814136.1"/>
    <property type="molecule type" value="Genomic_DNA"/>
</dbReference>
<dbReference type="GeneID" id="54419556"/>
<dbReference type="GO" id="GO:0016671">
    <property type="term" value="F:oxidoreductase activity, acting on a sulfur group of donors, disulfide as acceptor"/>
    <property type="evidence" value="ECO:0007669"/>
    <property type="project" value="InterPro"/>
</dbReference>
<keyword evidence="3" id="KW-0964">Secreted</keyword>